<name>A0A922CGS6_MANSE</name>
<sequence length="318" mass="36200">MDLGPDQKRRRKFKNKNREGWESKERPPRGQSTSKQGVSPVLNLSRRPDPFHWPIMSEPQAKRLEVMFQRHKATINNRKSASWLEFQKFDQMYQPNALAVQITTYADLFIFGMSECCNAVNKGMCWAAIVEALVSPRTIMLPIVERCLTSDIPIVCMADLRRITFGHYSEFTSCVGIRRGCLREIRNAILDISNQYKAMQLQKKLALPSLMPDQKEKNEAIIANLFDVNPVEDKDKDKKKMLKSKHKEMNKPSTSGMSVFSKPSCSSTATSSKNEQNETGKEVLPPVANLKLAVNDSSENLDKKAWLNLDKEAVEMTD</sequence>
<reference evidence="2" key="1">
    <citation type="journal article" date="2016" name="Insect Biochem. Mol. Biol.">
        <title>Multifaceted biological insights from a draft genome sequence of the tobacco hornworm moth, Manduca sexta.</title>
        <authorList>
            <person name="Kanost M.R."/>
            <person name="Arrese E.L."/>
            <person name="Cao X."/>
            <person name="Chen Y.R."/>
            <person name="Chellapilla S."/>
            <person name="Goldsmith M.R."/>
            <person name="Grosse-Wilde E."/>
            <person name="Heckel D.G."/>
            <person name="Herndon N."/>
            <person name="Jiang H."/>
            <person name="Papanicolaou A."/>
            <person name="Qu J."/>
            <person name="Soulages J.L."/>
            <person name="Vogel H."/>
            <person name="Walters J."/>
            <person name="Waterhouse R.M."/>
            <person name="Ahn S.J."/>
            <person name="Almeida F.C."/>
            <person name="An C."/>
            <person name="Aqrawi P."/>
            <person name="Bretschneider A."/>
            <person name="Bryant W.B."/>
            <person name="Bucks S."/>
            <person name="Chao H."/>
            <person name="Chevignon G."/>
            <person name="Christen J.M."/>
            <person name="Clarke D.F."/>
            <person name="Dittmer N.T."/>
            <person name="Ferguson L.C.F."/>
            <person name="Garavelou S."/>
            <person name="Gordon K.H.J."/>
            <person name="Gunaratna R.T."/>
            <person name="Han Y."/>
            <person name="Hauser F."/>
            <person name="He Y."/>
            <person name="Heidel-Fischer H."/>
            <person name="Hirsh A."/>
            <person name="Hu Y."/>
            <person name="Jiang H."/>
            <person name="Kalra D."/>
            <person name="Klinner C."/>
            <person name="Konig C."/>
            <person name="Kovar C."/>
            <person name="Kroll A.R."/>
            <person name="Kuwar S.S."/>
            <person name="Lee S.L."/>
            <person name="Lehman R."/>
            <person name="Li K."/>
            <person name="Li Z."/>
            <person name="Liang H."/>
            <person name="Lovelace S."/>
            <person name="Lu Z."/>
            <person name="Mansfield J.H."/>
            <person name="McCulloch K.J."/>
            <person name="Mathew T."/>
            <person name="Morton B."/>
            <person name="Muzny D.M."/>
            <person name="Neunemann D."/>
            <person name="Ongeri F."/>
            <person name="Pauchet Y."/>
            <person name="Pu L.L."/>
            <person name="Pyrousis I."/>
            <person name="Rao X.J."/>
            <person name="Redding A."/>
            <person name="Roesel C."/>
            <person name="Sanchez-Gracia A."/>
            <person name="Schaack S."/>
            <person name="Shukla A."/>
            <person name="Tetreau G."/>
            <person name="Wang Y."/>
            <person name="Xiong G.H."/>
            <person name="Traut W."/>
            <person name="Walsh T.K."/>
            <person name="Worley K.C."/>
            <person name="Wu D."/>
            <person name="Wu W."/>
            <person name="Wu Y.Q."/>
            <person name="Zhang X."/>
            <person name="Zou Z."/>
            <person name="Zucker H."/>
            <person name="Briscoe A.D."/>
            <person name="Burmester T."/>
            <person name="Clem R.J."/>
            <person name="Feyereisen R."/>
            <person name="Grimmelikhuijzen C.J.P."/>
            <person name="Hamodrakas S.J."/>
            <person name="Hansson B.S."/>
            <person name="Huguet E."/>
            <person name="Jermiin L.S."/>
            <person name="Lan Q."/>
            <person name="Lehman H.K."/>
            <person name="Lorenzen M."/>
            <person name="Merzendorfer H."/>
            <person name="Michalopoulos I."/>
            <person name="Morton D.B."/>
            <person name="Muthukrishnan S."/>
            <person name="Oakeshott J.G."/>
            <person name="Palmer W."/>
            <person name="Park Y."/>
            <person name="Passarelli A.L."/>
            <person name="Rozas J."/>
            <person name="Schwartz L.M."/>
            <person name="Smith W."/>
            <person name="Southgate A."/>
            <person name="Vilcinskas A."/>
            <person name="Vogt R."/>
            <person name="Wang P."/>
            <person name="Werren J."/>
            <person name="Yu X.Q."/>
            <person name="Zhou J.J."/>
            <person name="Brown S.J."/>
            <person name="Scherer S.E."/>
            <person name="Richards S."/>
            <person name="Blissard G.W."/>
        </authorList>
    </citation>
    <scope>NUCLEOTIDE SEQUENCE</scope>
</reference>
<dbReference type="EMBL" id="JH668323">
    <property type="protein sequence ID" value="KAG6445581.1"/>
    <property type="molecule type" value="Genomic_DNA"/>
</dbReference>
<accession>A0A922CGS6</accession>
<feature type="compositionally biased region" description="Low complexity" evidence="1">
    <location>
        <begin position="261"/>
        <end position="273"/>
    </location>
</feature>
<dbReference type="OrthoDB" id="20109at2759"/>
<evidence type="ECO:0000313" key="3">
    <source>
        <dbReference type="Proteomes" id="UP000791440"/>
    </source>
</evidence>
<proteinExistence type="predicted"/>
<feature type="region of interest" description="Disordered" evidence="1">
    <location>
        <begin position="236"/>
        <end position="286"/>
    </location>
</feature>
<reference evidence="2" key="2">
    <citation type="submission" date="2020-12" db="EMBL/GenBank/DDBJ databases">
        <authorList>
            <person name="Kanost M."/>
        </authorList>
    </citation>
    <scope>NUCLEOTIDE SEQUENCE</scope>
</reference>
<gene>
    <name evidence="2" type="ORF">O3G_MSEX004019</name>
</gene>
<dbReference type="SUPFAM" id="SSF55315">
    <property type="entry name" value="L30e-like"/>
    <property type="match status" value="1"/>
</dbReference>
<evidence type="ECO:0000313" key="2">
    <source>
        <dbReference type="EMBL" id="KAG6445581.1"/>
    </source>
</evidence>
<dbReference type="AlphaFoldDB" id="A0A922CGS6"/>
<feature type="region of interest" description="Disordered" evidence="1">
    <location>
        <begin position="1"/>
        <end position="46"/>
    </location>
</feature>
<feature type="compositionally biased region" description="Basic residues" evidence="1">
    <location>
        <begin position="239"/>
        <end position="248"/>
    </location>
</feature>
<dbReference type="Proteomes" id="UP000791440">
    <property type="component" value="Unassembled WGS sequence"/>
</dbReference>
<feature type="compositionally biased region" description="Basic and acidic residues" evidence="1">
    <location>
        <begin position="16"/>
        <end position="28"/>
    </location>
</feature>
<protein>
    <submittedName>
        <fullName evidence="2">Uncharacterized protein</fullName>
    </submittedName>
</protein>
<dbReference type="InterPro" id="IPR029064">
    <property type="entry name" value="Ribosomal_eL30-like_sf"/>
</dbReference>
<evidence type="ECO:0000256" key="1">
    <source>
        <dbReference type="SAM" id="MobiDB-lite"/>
    </source>
</evidence>
<organism evidence="2 3">
    <name type="scientific">Manduca sexta</name>
    <name type="common">Tobacco hawkmoth</name>
    <name type="synonym">Tobacco hornworm</name>
    <dbReference type="NCBI Taxonomy" id="7130"/>
    <lineage>
        <taxon>Eukaryota</taxon>
        <taxon>Metazoa</taxon>
        <taxon>Ecdysozoa</taxon>
        <taxon>Arthropoda</taxon>
        <taxon>Hexapoda</taxon>
        <taxon>Insecta</taxon>
        <taxon>Pterygota</taxon>
        <taxon>Neoptera</taxon>
        <taxon>Endopterygota</taxon>
        <taxon>Lepidoptera</taxon>
        <taxon>Glossata</taxon>
        <taxon>Ditrysia</taxon>
        <taxon>Bombycoidea</taxon>
        <taxon>Sphingidae</taxon>
        <taxon>Sphinginae</taxon>
        <taxon>Sphingini</taxon>
        <taxon>Manduca</taxon>
    </lineage>
</organism>
<comment type="caution">
    <text evidence="2">The sequence shown here is derived from an EMBL/GenBank/DDBJ whole genome shotgun (WGS) entry which is preliminary data.</text>
</comment>
<keyword evidence="3" id="KW-1185">Reference proteome</keyword>